<dbReference type="PANTHER" id="PTHR24305">
    <property type="entry name" value="CYTOCHROME P450"/>
    <property type="match status" value="1"/>
</dbReference>
<dbReference type="Pfam" id="PF00067">
    <property type="entry name" value="p450"/>
    <property type="match status" value="1"/>
</dbReference>
<evidence type="ECO:0000256" key="7">
    <source>
        <dbReference type="ARBA" id="ARBA00022989"/>
    </source>
</evidence>
<dbReference type="InterPro" id="IPR036396">
    <property type="entry name" value="Cyt_P450_sf"/>
</dbReference>
<comment type="caution">
    <text evidence="15">The sequence shown here is derived from an EMBL/GenBank/DDBJ whole genome shotgun (WGS) entry which is preliminary data.</text>
</comment>
<dbReference type="GO" id="GO:0016705">
    <property type="term" value="F:oxidoreductase activity, acting on paired donors, with incorporation or reduction of molecular oxygen"/>
    <property type="evidence" value="ECO:0007669"/>
    <property type="project" value="InterPro"/>
</dbReference>
<evidence type="ECO:0000256" key="11">
    <source>
        <dbReference type="ARBA" id="ARBA00023136"/>
    </source>
</evidence>
<keyword evidence="11 14" id="KW-0472">Membrane</keyword>
<evidence type="ECO:0000256" key="12">
    <source>
        <dbReference type="ARBA" id="ARBA00023180"/>
    </source>
</evidence>
<dbReference type="InterPro" id="IPR050121">
    <property type="entry name" value="Cytochrome_P450_monoxygenase"/>
</dbReference>
<keyword evidence="16" id="KW-1185">Reference proteome</keyword>
<evidence type="ECO:0000256" key="6">
    <source>
        <dbReference type="ARBA" id="ARBA00022723"/>
    </source>
</evidence>
<keyword evidence="6 13" id="KW-0479">Metal-binding</keyword>
<feature type="transmembrane region" description="Helical" evidence="14">
    <location>
        <begin position="37"/>
        <end position="58"/>
    </location>
</feature>
<accession>A0A8H4L9Q9</accession>
<comment type="cofactor">
    <cofactor evidence="1 13">
        <name>heme</name>
        <dbReference type="ChEBI" id="CHEBI:30413"/>
    </cofactor>
</comment>
<evidence type="ECO:0000256" key="4">
    <source>
        <dbReference type="ARBA" id="ARBA00022617"/>
    </source>
</evidence>
<dbReference type="GO" id="GO:0004497">
    <property type="term" value="F:monooxygenase activity"/>
    <property type="evidence" value="ECO:0007669"/>
    <property type="project" value="UniProtKB-KW"/>
</dbReference>
<dbReference type="PRINTS" id="PR00385">
    <property type="entry name" value="P450"/>
</dbReference>
<proteinExistence type="inferred from homology"/>
<dbReference type="GO" id="GO:1902181">
    <property type="term" value="P:verruculogen biosynthetic process"/>
    <property type="evidence" value="ECO:0007669"/>
    <property type="project" value="UniProtKB-ARBA"/>
</dbReference>
<keyword evidence="10" id="KW-0503">Monooxygenase</keyword>
<keyword evidence="9 13" id="KW-0408">Iron</keyword>
<dbReference type="Gene3D" id="1.10.630.10">
    <property type="entry name" value="Cytochrome P450"/>
    <property type="match status" value="1"/>
</dbReference>
<protein>
    <submittedName>
        <fullName evidence="15">Pisatin demethylase cytochrome P450</fullName>
    </submittedName>
</protein>
<dbReference type="GO" id="GO:0016020">
    <property type="term" value="C:membrane"/>
    <property type="evidence" value="ECO:0007669"/>
    <property type="project" value="UniProtKB-SubCell"/>
</dbReference>
<gene>
    <name evidence="15" type="ORF">FALBO_7680</name>
</gene>
<evidence type="ECO:0000256" key="13">
    <source>
        <dbReference type="PIRSR" id="PIRSR602401-1"/>
    </source>
</evidence>
<feature type="transmembrane region" description="Helical" evidence="14">
    <location>
        <begin position="70"/>
        <end position="94"/>
    </location>
</feature>
<organism evidence="15 16">
    <name type="scientific">Fusarium albosuccineum</name>
    <dbReference type="NCBI Taxonomy" id="1237068"/>
    <lineage>
        <taxon>Eukaryota</taxon>
        <taxon>Fungi</taxon>
        <taxon>Dikarya</taxon>
        <taxon>Ascomycota</taxon>
        <taxon>Pezizomycotina</taxon>
        <taxon>Sordariomycetes</taxon>
        <taxon>Hypocreomycetidae</taxon>
        <taxon>Hypocreales</taxon>
        <taxon>Nectriaceae</taxon>
        <taxon>Fusarium</taxon>
        <taxon>Fusarium decemcellulare species complex</taxon>
    </lineage>
</organism>
<dbReference type="GO" id="GO:0032259">
    <property type="term" value="P:methylation"/>
    <property type="evidence" value="ECO:0007669"/>
    <property type="project" value="UniProtKB-KW"/>
</dbReference>
<keyword evidence="15" id="KW-0489">Methyltransferase</keyword>
<evidence type="ECO:0000256" key="1">
    <source>
        <dbReference type="ARBA" id="ARBA00001971"/>
    </source>
</evidence>
<evidence type="ECO:0000256" key="2">
    <source>
        <dbReference type="ARBA" id="ARBA00004370"/>
    </source>
</evidence>
<reference evidence="15 16" key="1">
    <citation type="submission" date="2020-01" db="EMBL/GenBank/DDBJ databases">
        <title>Identification and distribution of gene clusters putatively required for synthesis of sphingolipid metabolism inhibitors in phylogenetically diverse species of the filamentous fungus Fusarium.</title>
        <authorList>
            <person name="Kim H.-S."/>
            <person name="Busman M."/>
            <person name="Brown D.W."/>
            <person name="Divon H."/>
            <person name="Uhlig S."/>
            <person name="Proctor R.H."/>
        </authorList>
    </citation>
    <scope>NUCLEOTIDE SEQUENCE [LARGE SCALE GENOMIC DNA]</scope>
    <source>
        <strain evidence="15 16">NRRL 20459</strain>
    </source>
</reference>
<keyword evidence="8" id="KW-0560">Oxidoreductase</keyword>
<evidence type="ECO:0000256" key="5">
    <source>
        <dbReference type="ARBA" id="ARBA00022692"/>
    </source>
</evidence>
<evidence type="ECO:0000256" key="9">
    <source>
        <dbReference type="ARBA" id="ARBA00023004"/>
    </source>
</evidence>
<keyword evidence="7 14" id="KW-1133">Transmembrane helix</keyword>
<dbReference type="EMBL" id="JAADYS010001027">
    <property type="protein sequence ID" value="KAF4465472.1"/>
    <property type="molecule type" value="Genomic_DNA"/>
</dbReference>
<evidence type="ECO:0000313" key="15">
    <source>
        <dbReference type="EMBL" id="KAF4465472.1"/>
    </source>
</evidence>
<evidence type="ECO:0000313" key="16">
    <source>
        <dbReference type="Proteomes" id="UP000554235"/>
    </source>
</evidence>
<keyword evidence="5 14" id="KW-0812">Transmembrane</keyword>
<sequence length="555" mass="63016">MEAIMKLDPRSPELLLAAFASGSILQILLFRRGEWDLHVPTIVQTYAVAPIVIVGGILLAEGKGVDSDAILPAATVLLLEFVHIVGVFTSIFLYRTLFHRLNRFPGPFMARISNFYPTYLRAKNLHLYEEVENLHHKHGDFVRLGPTELSIIDPKAVDAIYSARSPCTKGPFYNVLHPRIPLNMIRDRKEHHTRRKVWDRGFSSKALRDYEPRVTKYTSQLLARLSELQGKSINASDWFNFYSFDVMGDLAFGKSFNMLRDGVKHCFMTALHASMTLNGYLSHISWIYPFVKLIPAINAENTKFWRWCEGQVEERSKLKPDNPDVFSWILEEYERNPKTKQAKLNLDGEAYLIAVAGSDTTAATLTSLFFELGSNPSQIIKLREEIDEYFSGRDHADPSSLANLAHLNAVIDETLRLHPPVPSGLQRVTPPQGLMIGDTMVPGNTIVQVPLHTIQRDERHFSRPLEFIPERWTTSPELTKNGSVYGPFSIEGRYSCVGKQLGLMEVRYVVAHVIRAFDFRLADGQTKEAFLQSKRDTFTLALPKLDMVFLPRATQ</sequence>
<dbReference type="InterPro" id="IPR002401">
    <property type="entry name" value="Cyt_P450_E_grp-I"/>
</dbReference>
<dbReference type="AlphaFoldDB" id="A0A8H4L9Q9"/>
<dbReference type="FunFam" id="1.10.630.10:FF:000063">
    <property type="entry name" value="Cytochrome P450 monooxygenase"/>
    <property type="match status" value="1"/>
</dbReference>
<dbReference type="CDD" id="cd11061">
    <property type="entry name" value="CYP67-like"/>
    <property type="match status" value="1"/>
</dbReference>
<dbReference type="OrthoDB" id="6692864at2759"/>
<dbReference type="SUPFAM" id="SSF48264">
    <property type="entry name" value="Cytochrome P450"/>
    <property type="match status" value="1"/>
</dbReference>
<dbReference type="GO" id="GO:0008168">
    <property type="term" value="F:methyltransferase activity"/>
    <property type="evidence" value="ECO:0007669"/>
    <property type="project" value="UniProtKB-KW"/>
</dbReference>
<dbReference type="GO" id="GO:0005506">
    <property type="term" value="F:iron ion binding"/>
    <property type="evidence" value="ECO:0007669"/>
    <property type="project" value="InterPro"/>
</dbReference>
<comment type="similarity">
    <text evidence="3">Belongs to the cytochrome P450 family.</text>
</comment>
<dbReference type="PANTHER" id="PTHR24305:SF187">
    <property type="entry name" value="P450, PUTATIVE (EUROFUNG)-RELATED"/>
    <property type="match status" value="1"/>
</dbReference>
<keyword evidence="12" id="KW-0325">Glycoprotein</keyword>
<dbReference type="Proteomes" id="UP000554235">
    <property type="component" value="Unassembled WGS sequence"/>
</dbReference>
<evidence type="ECO:0000256" key="14">
    <source>
        <dbReference type="SAM" id="Phobius"/>
    </source>
</evidence>
<comment type="subcellular location">
    <subcellularLocation>
        <location evidence="2">Membrane</location>
    </subcellularLocation>
</comment>
<dbReference type="InterPro" id="IPR001128">
    <property type="entry name" value="Cyt_P450"/>
</dbReference>
<keyword evidence="4 13" id="KW-0349">Heme</keyword>
<feature type="transmembrane region" description="Helical" evidence="14">
    <location>
        <begin position="14"/>
        <end position="30"/>
    </location>
</feature>
<keyword evidence="15" id="KW-0808">Transferase</keyword>
<dbReference type="GO" id="GO:0020037">
    <property type="term" value="F:heme binding"/>
    <property type="evidence" value="ECO:0007669"/>
    <property type="project" value="InterPro"/>
</dbReference>
<evidence type="ECO:0000256" key="10">
    <source>
        <dbReference type="ARBA" id="ARBA00023033"/>
    </source>
</evidence>
<name>A0A8H4L9Q9_9HYPO</name>
<evidence type="ECO:0000256" key="3">
    <source>
        <dbReference type="ARBA" id="ARBA00010617"/>
    </source>
</evidence>
<dbReference type="PRINTS" id="PR00463">
    <property type="entry name" value="EP450I"/>
</dbReference>
<evidence type="ECO:0000256" key="8">
    <source>
        <dbReference type="ARBA" id="ARBA00023002"/>
    </source>
</evidence>
<feature type="binding site" description="axial binding residue" evidence="13">
    <location>
        <position position="496"/>
    </location>
    <ligand>
        <name>heme</name>
        <dbReference type="ChEBI" id="CHEBI:30413"/>
    </ligand>
    <ligandPart>
        <name>Fe</name>
        <dbReference type="ChEBI" id="CHEBI:18248"/>
    </ligandPart>
</feature>